<dbReference type="KEGG" id="lpav:PLANPX_6186"/>
<gene>
    <name evidence="3" type="ORF">PLANPX_6186</name>
</gene>
<feature type="transmembrane region" description="Helical" evidence="2">
    <location>
        <begin position="40"/>
        <end position="65"/>
    </location>
</feature>
<keyword evidence="2" id="KW-0472">Membrane</keyword>
<keyword evidence="2" id="KW-1133">Transmembrane helix</keyword>
<organism evidence="3 4">
    <name type="scientific">Lacipirellula parvula</name>
    <dbReference type="NCBI Taxonomy" id="2650471"/>
    <lineage>
        <taxon>Bacteria</taxon>
        <taxon>Pseudomonadati</taxon>
        <taxon>Planctomycetota</taxon>
        <taxon>Planctomycetia</taxon>
        <taxon>Pirellulales</taxon>
        <taxon>Lacipirellulaceae</taxon>
        <taxon>Lacipirellula</taxon>
    </lineage>
</organism>
<dbReference type="EMBL" id="AP021861">
    <property type="protein sequence ID" value="BBO36574.1"/>
    <property type="molecule type" value="Genomic_DNA"/>
</dbReference>
<evidence type="ECO:0000313" key="4">
    <source>
        <dbReference type="Proteomes" id="UP000326837"/>
    </source>
</evidence>
<dbReference type="RefSeq" id="WP_152101725.1">
    <property type="nucleotide sequence ID" value="NZ_AP021861.1"/>
</dbReference>
<evidence type="ECO:0000256" key="1">
    <source>
        <dbReference type="SAM" id="MobiDB-lite"/>
    </source>
</evidence>
<reference evidence="4" key="1">
    <citation type="submission" date="2019-10" db="EMBL/GenBank/DDBJ databases">
        <title>Lacipirellula parvula gen. nov., sp. nov., representing a lineage of planctomycetes widespread in freshwater anoxic habitats, and description of the family Lacipirellulaceae.</title>
        <authorList>
            <person name="Dedysh S.N."/>
            <person name="Kulichevskaya I.S."/>
            <person name="Beletsky A.V."/>
            <person name="Rakitin A.L."/>
            <person name="Mardanov A.V."/>
            <person name="Ivanova A.A."/>
            <person name="Saltykova V.X."/>
            <person name="Rijpstra W.I.C."/>
            <person name="Sinninghe Damste J.S."/>
            <person name="Ravin N.V."/>
        </authorList>
    </citation>
    <scope>NUCLEOTIDE SEQUENCE [LARGE SCALE GENOMIC DNA]</scope>
    <source>
        <strain evidence="4">PX69</strain>
    </source>
</reference>
<accession>A0A5K7XI52</accession>
<keyword evidence="2" id="KW-0812">Transmembrane</keyword>
<protein>
    <submittedName>
        <fullName evidence="3">Uncharacterized protein</fullName>
    </submittedName>
</protein>
<sequence>MALGVIALAVCFGQLGNYLVSFFSGKPYEASTARQASIDLLIGLVASALFVVALVVFGQITFLVVRFVRLRLTAAPSGKESEVVSSQESHPVYSKSSDESDWESVVASEPIRLQQRILAEARESRPAAPFRG</sequence>
<keyword evidence="4" id="KW-1185">Reference proteome</keyword>
<evidence type="ECO:0000256" key="2">
    <source>
        <dbReference type="SAM" id="Phobius"/>
    </source>
</evidence>
<dbReference type="Proteomes" id="UP000326837">
    <property type="component" value="Chromosome"/>
</dbReference>
<proteinExistence type="predicted"/>
<name>A0A5K7XI52_9BACT</name>
<evidence type="ECO:0000313" key="3">
    <source>
        <dbReference type="EMBL" id="BBO36574.1"/>
    </source>
</evidence>
<dbReference type="AlphaFoldDB" id="A0A5K7XI52"/>
<feature type="region of interest" description="Disordered" evidence="1">
    <location>
        <begin position="75"/>
        <end position="102"/>
    </location>
</feature>